<feature type="domain" description="Beta-lactamase-related" evidence="2">
    <location>
        <begin position="48"/>
        <end position="442"/>
    </location>
</feature>
<dbReference type="InterPro" id="IPR050789">
    <property type="entry name" value="Diverse_Enzym_Activities"/>
</dbReference>
<keyword evidence="4" id="KW-1185">Reference proteome</keyword>
<sequence length="480" mass="51243">MNSLRLSLVLLLSASPQLAAAKAPVCETAASRPISSQRIAKAEAMLADAIRRGFAPGAILVVNQRGRPLIDQVIGLADRERNVAMRRDALFRLYSMTKPVTSVAAMQLVEQGKVGLDDPVSKFIPAFAATQVYQSGASVTDIKTEKPVRPLTVRDLLRHTAGMPYKADGPTSVERLYALRGIDMGSGADIPPMDGSPRVGSTAELAERIAGIPLRDQPGARFRYGNAVDVLGRVVEVASGERLRDYVAKHVAGPLGMTDSSFLIPVEARPRLTAAYTAKSKVPAETSVLARIDPATTTPEPLALIDDPTKSPYLLDRPIDYGGAGMVGTAGDYLRLAEALRQGGRLGQSRILNKATVDQMRVNQLPKGARSPELAKVGLGFGYGFAVHDAAPTKDLSFPRCGFFWSGAASTYFWIDPANQVSGVLMTQVFGGDVRSVWLSVLDALYKEEPAKPRRGAQAVRPPSIGMAVPVTNSAASEAR</sequence>
<feature type="chain" id="PRO_5046625407" evidence="1">
    <location>
        <begin position="20"/>
        <end position="480"/>
    </location>
</feature>
<dbReference type="PANTHER" id="PTHR43283">
    <property type="entry name" value="BETA-LACTAMASE-RELATED"/>
    <property type="match status" value="1"/>
</dbReference>
<evidence type="ECO:0000259" key="2">
    <source>
        <dbReference type="Pfam" id="PF00144"/>
    </source>
</evidence>
<comment type="caution">
    <text evidence="3">The sequence shown here is derived from an EMBL/GenBank/DDBJ whole genome shotgun (WGS) entry which is preliminary data.</text>
</comment>
<dbReference type="Proteomes" id="UP001526246">
    <property type="component" value="Unassembled WGS sequence"/>
</dbReference>
<accession>A0ABT3JDR0</accession>
<dbReference type="PANTHER" id="PTHR43283:SF3">
    <property type="entry name" value="BETA-LACTAMASE FAMILY PROTEIN (AFU_ORTHOLOGUE AFUA_5G07500)"/>
    <property type="match status" value="1"/>
</dbReference>
<dbReference type="Pfam" id="PF00144">
    <property type="entry name" value="Beta-lactamase"/>
    <property type="match status" value="1"/>
</dbReference>
<gene>
    <name evidence="3" type="ORF">OMW55_03655</name>
</gene>
<feature type="signal peptide" evidence="1">
    <location>
        <begin position="1"/>
        <end position="19"/>
    </location>
</feature>
<dbReference type="Gene3D" id="3.40.710.10">
    <property type="entry name" value="DD-peptidase/beta-lactamase superfamily"/>
    <property type="match status" value="1"/>
</dbReference>
<reference evidence="3 4" key="1">
    <citation type="submission" date="2022-10" db="EMBL/GenBank/DDBJ databases">
        <title>Sphingomonas sp.</title>
        <authorList>
            <person name="Jin C."/>
        </authorList>
    </citation>
    <scope>NUCLEOTIDE SEQUENCE [LARGE SCALE GENOMIC DNA]</scope>
    <source>
        <strain evidence="3 4">BN140010</strain>
    </source>
</reference>
<dbReference type="InterPro" id="IPR012338">
    <property type="entry name" value="Beta-lactam/transpept-like"/>
</dbReference>
<evidence type="ECO:0000313" key="4">
    <source>
        <dbReference type="Proteomes" id="UP001526246"/>
    </source>
</evidence>
<evidence type="ECO:0000256" key="1">
    <source>
        <dbReference type="SAM" id="SignalP"/>
    </source>
</evidence>
<dbReference type="InterPro" id="IPR001466">
    <property type="entry name" value="Beta-lactam-related"/>
</dbReference>
<proteinExistence type="predicted"/>
<organism evidence="3 4">
    <name type="scientific">Sphingomonas arvum</name>
    <dbReference type="NCBI Taxonomy" id="2992113"/>
    <lineage>
        <taxon>Bacteria</taxon>
        <taxon>Pseudomonadati</taxon>
        <taxon>Pseudomonadota</taxon>
        <taxon>Alphaproteobacteria</taxon>
        <taxon>Sphingomonadales</taxon>
        <taxon>Sphingomonadaceae</taxon>
        <taxon>Sphingomonas</taxon>
    </lineage>
</organism>
<evidence type="ECO:0000313" key="3">
    <source>
        <dbReference type="EMBL" id="MCW3796900.1"/>
    </source>
</evidence>
<dbReference type="SUPFAM" id="SSF56601">
    <property type="entry name" value="beta-lactamase/transpeptidase-like"/>
    <property type="match status" value="1"/>
</dbReference>
<protein>
    <submittedName>
        <fullName evidence="3">Beta-lactamase family protein</fullName>
    </submittedName>
</protein>
<keyword evidence="1" id="KW-0732">Signal</keyword>
<dbReference type="EMBL" id="JAPDOB010000001">
    <property type="protein sequence ID" value="MCW3796900.1"/>
    <property type="molecule type" value="Genomic_DNA"/>
</dbReference>
<dbReference type="RefSeq" id="WP_264880898.1">
    <property type="nucleotide sequence ID" value="NZ_JAPDOB010000001.1"/>
</dbReference>
<name>A0ABT3JDR0_9SPHN</name>